<evidence type="ECO:0000313" key="3">
    <source>
        <dbReference type="Proteomes" id="UP000606044"/>
    </source>
</evidence>
<evidence type="ECO:0000313" key="2">
    <source>
        <dbReference type="EMBL" id="GGF79360.1"/>
    </source>
</evidence>
<keyword evidence="3" id="KW-1185">Reference proteome</keyword>
<dbReference type="AlphaFoldDB" id="A0A917CAG8"/>
<protein>
    <submittedName>
        <fullName evidence="2">Uncharacterized protein</fullName>
    </submittedName>
</protein>
<dbReference type="RefSeq" id="WP_188582634.1">
    <property type="nucleotide sequence ID" value="NZ_BMCT01000007.1"/>
</dbReference>
<dbReference type="Proteomes" id="UP000606044">
    <property type="component" value="Unassembled WGS sequence"/>
</dbReference>
<proteinExistence type="predicted"/>
<feature type="chain" id="PRO_5037482542" evidence="1">
    <location>
        <begin position="29"/>
        <end position="107"/>
    </location>
</feature>
<evidence type="ECO:0000256" key="1">
    <source>
        <dbReference type="SAM" id="SignalP"/>
    </source>
</evidence>
<accession>A0A917CAG8</accession>
<keyword evidence="1" id="KW-0732">Signal</keyword>
<gene>
    <name evidence="2" type="ORF">GCM10007301_44260</name>
</gene>
<organism evidence="2 3">
    <name type="scientific">Azorhizobium oxalatiphilum</name>
    <dbReference type="NCBI Taxonomy" id="980631"/>
    <lineage>
        <taxon>Bacteria</taxon>
        <taxon>Pseudomonadati</taxon>
        <taxon>Pseudomonadota</taxon>
        <taxon>Alphaproteobacteria</taxon>
        <taxon>Hyphomicrobiales</taxon>
        <taxon>Xanthobacteraceae</taxon>
        <taxon>Azorhizobium</taxon>
    </lineage>
</organism>
<sequence>MKTNLLRTAAFTFAMATGVAGLSVAASADDSTNLVNDSMVQQRQMDYLQRHGGYMILQDQYSQSVGGRNSTMVVPAPRYVTVPAPTYVVGPTYGTTYGTTYAPASPY</sequence>
<dbReference type="EMBL" id="BMCT01000007">
    <property type="protein sequence ID" value="GGF79360.1"/>
    <property type="molecule type" value="Genomic_DNA"/>
</dbReference>
<reference evidence="2" key="2">
    <citation type="submission" date="2020-09" db="EMBL/GenBank/DDBJ databases">
        <authorList>
            <person name="Sun Q."/>
            <person name="Sedlacek I."/>
        </authorList>
    </citation>
    <scope>NUCLEOTIDE SEQUENCE</scope>
    <source>
        <strain evidence="2">CCM 7897</strain>
    </source>
</reference>
<name>A0A917CAG8_9HYPH</name>
<reference evidence="2" key="1">
    <citation type="journal article" date="2014" name="Int. J. Syst. Evol. Microbiol.">
        <title>Complete genome sequence of Corynebacterium casei LMG S-19264T (=DSM 44701T), isolated from a smear-ripened cheese.</title>
        <authorList>
            <consortium name="US DOE Joint Genome Institute (JGI-PGF)"/>
            <person name="Walter F."/>
            <person name="Albersmeier A."/>
            <person name="Kalinowski J."/>
            <person name="Ruckert C."/>
        </authorList>
    </citation>
    <scope>NUCLEOTIDE SEQUENCE</scope>
    <source>
        <strain evidence="2">CCM 7897</strain>
    </source>
</reference>
<comment type="caution">
    <text evidence="2">The sequence shown here is derived from an EMBL/GenBank/DDBJ whole genome shotgun (WGS) entry which is preliminary data.</text>
</comment>
<feature type="signal peptide" evidence="1">
    <location>
        <begin position="1"/>
        <end position="28"/>
    </location>
</feature>